<comment type="cofactor">
    <cofactor evidence="1">
        <name>a divalent metal cation</name>
        <dbReference type="ChEBI" id="CHEBI:60240"/>
    </cofactor>
</comment>
<sequence length="148" mass="17166">MGKMITLGKLNVPKSAKLPNSRGPNQPYVFLGDEAFSLKSNFMRPYPNRTLTTEQRTYNFRHSRARRCVECAFGILSTKWRVLHTAINTNVKNTIKTIEATCVLHNFVRRREGINFEEQLRTSNLRDVQTSRLVISTSGQRVRDFFKE</sequence>
<accession>A0AAU9UR14</accession>
<evidence type="ECO:0000256" key="1">
    <source>
        <dbReference type="ARBA" id="ARBA00001968"/>
    </source>
</evidence>
<evidence type="ECO:0000259" key="3">
    <source>
        <dbReference type="Pfam" id="PF13359"/>
    </source>
</evidence>
<evidence type="ECO:0000313" key="5">
    <source>
        <dbReference type="Proteomes" id="UP001153954"/>
    </source>
</evidence>
<evidence type="ECO:0000256" key="2">
    <source>
        <dbReference type="ARBA" id="ARBA00022723"/>
    </source>
</evidence>
<name>A0AAU9UR14_EUPED</name>
<organism evidence="4 5">
    <name type="scientific">Euphydryas editha</name>
    <name type="common">Edith's checkerspot</name>
    <dbReference type="NCBI Taxonomy" id="104508"/>
    <lineage>
        <taxon>Eukaryota</taxon>
        <taxon>Metazoa</taxon>
        <taxon>Ecdysozoa</taxon>
        <taxon>Arthropoda</taxon>
        <taxon>Hexapoda</taxon>
        <taxon>Insecta</taxon>
        <taxon>Pterygota</taxon>
        <taxon>Neoptera</taxon>
        <taxon>Endopterygota</taxon>
        <taxon>Lepidoptera</taxon>
        <taxon>Glossata</taxon>
        <taxon>Ditrysia</taxon>
        <taxon>Papilionoidea</taxon>
        <taxon>Nymphalidae</taxon>
        <taxon>Nymphalinae</taxon>
        <taxon>Euphydryas</taxon>
    </lineage>
</organism>
<dbReference type="GO" id="GO:0046872">
    <property type="term" value="F:metal ion binding"/>
    <property type="evidence" value="ECO:0007669"/>
    <property type="project" value="UniProtKB-KW"/>
</dbReference>
<keyword evidence="5" id="KW-1185">Reference proteome</keyword>
<evidence type="ECO:0000313" key="4">
    <source>
        <dbReference type="EMBL" id="CAH2101084.1"/>
    </source>
</evidence>
<dbReference type="AlphaFoldDB" id="A0AAU9UR14"/>
<keyword evidence="2" id="KW-0479">Metal-binding</keyword>
<comment type="caution">
    <text evidence="4">The sequence shown here is derived from an EMBL/GenBank/DDBJ whole genome shotgun (WGS) entry which is preliminary data.</text>
</comment>
<feature type="domain" description="DDE Tnp4" evidence="3">
    <location>
        <begin position="25"/>
        <end position="106"/>
    </location>
</feature>
<dbReference type="Pfam" id="PF13359">
    <property type="entry name" value="DDE_Tnp_4"/>
    <property type="match status" value="1"/>
</dbReference>
<proteinExistence type="predicted"/>
<dbReference type="InterPro" id="IPR027806">
    <property type="entry name" value="HARBI1_dom"/>
</dbReference>
<dbReference type="Proteomes" id="UP001153954">
    <property type="component" value="Unassembled WGS sequence"/>
</dbReference>
<dbReference type="EMBL" id="CAKOGL010000023">
    <property type="protein sequence ID" value="CAH2101084.1"/>
    <property type="molecule type" value="Genomic_DNA"/>
</dbReference>
<protein>
    <recommendedName>
        <fullName evidence="3">DDE Tnp4 domain-containing protein</fullName>
    </recommendedName>
</protein>
<reference evidence="4" key="1">
    <citation type="submission" date="2022-03" db="EMBL/GenBank/DDBJ databases">
        <authorList>
            <person name="Tunstrom K."/>
        </authorList>
    </citation>
    <scope>NUCLEOTIDE SEQUENCE</scope>
</reference>
<gene>
    <name evidence="4" type="ORF">EEDITHA_LOCUS15876</name>
</gene>